<dbReference type="RefSeq" id="WP_012302546.1">
    <property type="nucleotide sequence ID" value="NC_010424.1"/>
</dbReference>
<dbReference type="InterPro" id="IPR007197">
    <property type="entry name" value="rSAM"/>
</dbReference>
<feature type="domain" description="Radical SAM core" evidence="1">
    <location>
        <begin position="252"/>
        <end position="489"/>
    </location>
</feature>
<dbReference type="InterPro" id="IPR023862">
    <property type="entry name" value="CHP03960_rSAM"/>
</dbReference>
<dbReference type="InterPro" id="IPR023404">
    <property type="entry name" value="rSAM_horseshoe"/>
</dbReference>
<dbReference type="AlphaFoldDB" id="B1I4Q4"/>
<dbReference type="InterPro" id="IPR006638">
    <property type="entry name" value="Elp3/MiaA/NifB-like_rSAM"/>
</dbReference>
<dbReference type="NCBIfam" id="TIGR03960">
    <property type="entry name" value="rSAM_fuse_unch"/>
    <property type="match status" value="1"/>
</dbReference>
<name>B1I4Q4_DESAP</name>
<organism evidence="2 3">
    <name type="scientific">Desulforudis audaxviator (strain MP104C)</name>
    <dbReference type="NCBI Taxonomy" id="477974"/>
    <lineage>
        <taxon>Bacteria</taxon>
        <taxon>Bacillati</taxon>
        <taxon>Bacillota</taxon>
        <taxon>Clostridia</taxon>
        <taxon>Thermoanaerobacterales</taxon>
        <taxon>Candidatus Desulforudaceae</taxon>
        <taxon>Candidatus Desulforudis</taxon>
    </lineage>
</organism>
<dbReference type="Gene3D" id="3.80.30.20">
    <property type="entry name" value="tm_1862 like domain"/>
    <property type="match status" value="1"/>
</dbReference>
<dbReference type="HOGENOM" id="CLU_011543_3_2_9"/>
<evidence type="ECO:0000313" key="2">
    <source>
        <dbReference type="EMBL" id="ACA59961.1"/>
    </source>
</evidence>
<proteinExistence type="predicted"/>
<dbReference type="Proteomes" id="UP000008544">
    <property type="component" value="Chromosome"/>
</dbReference>
<dbReference type="SFLD" id="SFLDG01082">
    <property type="entry name" value="B12-binding_domain_containing"/>
    <property type="match status" value="1"/>
</dbReference>
<dbReference type="PROSITE" id="PS51918">
    <property type="entry name" value="RADICAL_SAM"/>
    <property type="match status" value="1"/>
</dbReference>
<keyword evidence="3" id="KW-1185">Reference proteome</keyword>
<protein>
    <submittedName>
        <fullName evidence="2">Radical SAM domain protein</fullName>
    </submittedName>
</protein>
<dbReference type="eggNOG" id="COG1032">
    <property type="taxonomic scope" value="Bacteria"/>
</dbReference>
<dbReference type="PANTHER" id="PTHR42731">
    <property type="entry name" value="SLL1084 PROTEIN"/>
    <property type="match status" value="1"/>
</dbReference>
<dbReference type="Pfam" id="PF19864">
    <property type="entry name" value="Radical_SAM_N2"/>
    <property type="match status" value="1"/>
</dbReference>
<dbReference type="InterPro" id="IPR045784">
    <property type="entry name" value="Radical_SAM_N2"/>
</dbReference>
<dbReference type="KEGG" id="dau:Daud_1455"/>
<dbReference type="GO" id="GO:0003824">
    <property type="term" value="F:catalytic activity"/>
    <property type="evidence" value="ECO:0007669"/>
    <property type="project" value="InterPro"/>
</dbReference>
<dbReference type="InterPro" id="IPR058240">
    <property type="entry name" value="rSAM_sf"/>
</dbReference>
<dbReference type="PANTHER" id="PTHR42731:SF1">
    <property type="entry name" value="RADICAL SAM DOMAIN PROTEIN"/>
    <property type="match status" value="1"/>
</dbReference>
<dbReference type="STRING" id="477974.Daud_1455"/>
<evidence type="ECO:0000259" key="1">
    <source>
        <dbReference type="PROSITE" id="PS51918"/>
    </source>
</evidence>
<dbReference type="OrthoDB" id="9806827at2"/>
<reference evidence="3" key="1">
    <citation type="submission" date="2007-10" db="EMBL/GenBank/DDBJ databases">
        <title>Complete sequence of chromosome of Desulforudis audaxviator MP104C.</title>
        <authorList>
            <person name="Copeland A."/>
            <person name="Lucas S."/>
            <person name="Lapidus A."/>
            <person name="Barry K."/>
            <person name="Glavina del Rio T."/>
            <person name="Dalin E."/>
            <person name="Tice H."/>
            <person name="Bruce D."/>
            <person name="Pitluck S."/>
            <person name="Lowry S.R."/>
            <person name="Larimer F."/>
            <person name="Land M.L."/>
            <person name="Hauser L."/>
            <person name="Kyrpides N."/>
            <person name="Ivanova N.N."/>
            <person name="Richardson P."/>
        </authorList>
    </citation>
    <scope>NUCLEOTIDE SEQUENCE [LARGE SCALE GENOMIC DNA]</scope>
    <source>
        <strain evidence="3">MP104C</strain>
    </source>
</reference>
<accession>B1I4Q4</accession>
<dbReference type="SFLD" id="SFLDS00029">
    <property type="entry name" value="Radical_SAM"/>
    <property type="match status" value="1"/>
</dbReference>
<dbReference type="EMBL" id="CP000860">
    <property type="protein sequence ID" value="ACA59961.1"/>
    <property type="molecule type" value="Genomic_DNA"/>
</dbReference>
<dbReference type="SUPFAM" id="SSF102114">
    <property type="entry name" value="Radical SAM enzymes"/>
    <property type="match status" value="1"/>
</dbReference>
<reference evidence="2 3" key="2">
    <citation type="journal article" date="2008" name="Science">
        <title>Environmental genomics reveals a single-species ecosystem deep within Earth.</title>
        <authorList>
            <person name="Chivian D."/>
            <person name="Brodie E.L."/>
            <person name="Alm E.J."/>
            <person name="Culley D.E."/>
            <person name="Dehal P.S."/>
            <person name="Desantis T.Z."/>
            <person name="Gihring T.M."/>
            <person name="Lapidus A."/>
            <person name="Lin L.H."/>
            <person name="Lowry S.R."/>
            <person name="Moser D.P."/>
            <person name="Richardson P.M."/>
            <person name="Southam G."/>
            <person name="Wanger G."/>
            <person name="Pratt L.M."/>
            <person name="Andersen G.L."/>
            <person name="Hazen T.C."/>
            <person name="Brockman F.J."/>
            <person name="Arkin A.P."/>
            <person name="Onstott T.C."/>
        </authorList>
    </citation>
    <scope>NUCLEOTIDE SEQUENCE [LARGE SCALE GENOMIC DNA]</scope>
    <source>
        <strain evidence="2 3">MP104C</strain>
    </source>
</reference>
<dbReference type="Pfam" id="PF04055">
    <property type="entry name" value="Radical_SAM"/>
    <property type="match status" value="1"/>
</dbReference>
<dbReference type="SMART" id="SM00729">
    <property type="entry name" value="Elp3"/>
    <property type="match status" value="1"/>
</dbReference>
<gene>
    <name evidence="2" type="ordered locus">Daud_1455</name>
</gene>
<sequence>MTSLERILARVEKPARYVGGEFNAVVKDWDKTPVRIAFAFPDIYEVGMSHLGLHILYHVVNSREDALMERVFAPWIDMEREMRREGLSLFTLESHRSLADFDVVAFTLQYELSYSNVLNMLDLAGIPLAARDRRAGMPLVVAGGPCAFNPEPLAAFLDAVFLGEGEEGLHDLIEVVQKHNQARRSREELLRALASIPGVYVPRFYRPEYAPDGTLAGVRPVESGIPDRVRKRVVQDMNRVPFPTRPIVPYLEVVHDRAMLEVFRGCTRGCRFCQAGVIYRPVREKNPETLLVQAAELLKNTGYNELSLTSLSTTDYSRIPELVGALVDRHQGEQVNVSLPSLRVDAFAVELARAVQVVRKSSLTFAPEAGSQRLRDVINKQVTEEDLLRTVGAAFTAGWYRVKLYFMLGLPTETLEDIAGIARLARRVLERGRECGVAKGRLNVTVSTSSFVPKPHTPFQWEAQTPLPELRERQTLLQGALKGKNLVYRGHEPEASFLEAVFARGDRRLGPALARAQELGCRMDGWRECFRFDLWQRAFSETGIDPGAYAYREYRYTDVLPWDHLDTGVDRDFLVAEHQRALAGETTPDCRGQECAGCGLCPRLEVEPRLAEAGSGAAG</sequence>
<evidence type="ECO:0000313" key="3">
    <source>
        <dbReference type="Proteomes" id="UP000008544"/>
    </source>
</evidence>
<dbReference type="GO" id="GO:0051536">
    <property type="term" value="F:iron-sulfur cluster binding"/>
    <property type="evidence" value="ECO:0007669"/>
    <property type="project" value="InterPro"/>
</dbReference>
<dbReference type="CDD" id="cd01335">
    <property type="entry name" value="Radical_SAM"/>
    <property type="match status" value="1"/>
</dbReference>